<proteinExistence type="predicted"/>
<feature type="region of interest" description="Disordered" evidence="1">
    <location>
        <begin position="736"/>
        <end position="777"/>
    </location>
</feature>
<dbReference type="Pfam" id="PF02373">
    <property type="entry name" value="JmjC"/>
    <property type="match status" value="1"/>
</dbReference>
<accession>A0AAV1DI92</accession>
<dbReference type="InterPro" id="IPR003349">
    <property type="entry name" value="JmjN"/>
</dbReference>
<protein>
    <submittedName>
        <fullName evidence="4">OLC1v1007013C1</fullName>
    </submittedName>
</protein>
<dbReference type="AlphaFoldDB" id="A0AAV1DI92"/>
<dbReference type="PROSITE" id="PS51183">
    <property type="entry name" value="JMJN"/>
    <property type="match status" value="1"/>
</dbReference>
<evidence type="ECO:0000313" key="4">
    <source>
        <dbReference type="EMBL" id="CAI9107617.1"/>
    </source>
</evidence>
<dbReference type="PANTHER" id="PTHR10694">
    <property type="entry name" value="LYSINE-SPECIFIC DEMETHYLASE"/>
    <property type="match status" value="1"/>
</dbReference>
<organism evidence="4 5">
    <name type="scientific">Oldenlandia corymbosa var. corymbosa</name>
    <dbReference type="NCBI Taxonomy" id="529605"/>
    <lineage>
        <taxon>Eukaryota</taxon>
        <taxon>Viridiplantae</taxon>
        <taxon>Streptophyta</taxon>
        <taxon>Embryophyta</taxon>
        <taxon>Tracheophyta</taxon>
        <taxon>Spermatophyta</taxon>
        <taxon>Magnoliopsida</taxon>
        <taxon>eudicotyledons</taxon>
        <taxon>Gunneridae</taxon>
        <taxon>Pentapetalae</taxon>
        <taxon>asterids</taxon>
        <taxon>lamiids</taxon>
        <taxon>Gentianales</taxon>
        <taxon>Rubiaceae</taxon>
        <taxon>Rubioideae</taxon>
        <taxon>Spermacoceae</taxon>
        <taxon>Hedyotis-Oldenlandia complex</taxon>
        <taxon>Oldenlandia</taxon>
    </lineage>
</organism>
<dbReference type="EMBL" id="OX459122">
    <property type="protein sequence ID" value="CAI9107617.1"/>
    <property type="molecule type" value="Genomic_DNA"/>
</dbReference>
<dbReference type="PROSITE" id="PS51184">
    <property type="entry name" value="JMJC"/>
    <property type="match status" value="1"/>
</dbReference>
<dbReference type="InterPro" id="IPR004198">
    <property type="entry name" value="Znf_C5HC2"/>
</dbReference>
<gene>
    <name evidence="4" type="ORF">OLC1_LOCUS15887</name>
</gene>
<dbReference type="SUPFAM" id="SSF51197">
    <property type="entry name" value="Clavaminate synthase-like"/>
    <property type="match status" value="1"/>
</dbReference>
<dbReference type="InterPro" id="IPR003347">
    <property type="entry name" value="JmjC_dom"/>
</dbReference>
<feature type="domain" description="JmjC" evidence="3">
    <location>
        <begin position="344"/>
        <end position="509"/>
    </location>
</feature>
<evidence type="ECO:0000313" key="5">
    <source>
        <dbReference type="Proteomes" id="UP001161247"/>
    </source>
</evidence>
<feature type="compositionally biased region" description="Polar residues" evidence="1">
    <location>
        <begin position="746"/>
        <end position="756"/>
    </location>
</feature>
<dbReference type="Pfam" id="PF02928">
    <property type="entry name" value="zf-C5HC2"/>
    <property type="match status" value="1"/>
</dbReference>
<dbReference type="PANTHER" id="PTHR10694:SF54">
    <property type="entry name" value="INACTIVE LYSINE-SPECIFIC DEMETHYLASE JMJ19-RELATED"/>
    <property type="match status" value="1"/>
</dbReference>
<name>A0AAV1DI92_OLDCO</name>
<dbReference type="SMART" id="SM00545">
    <property type="entry name" value="JmjN"/>
    <property type="match status" value="1"/>
</dbReference>
<dbReference type="Proteomes" id="UP001161247">
    <property type="component" value="Chromosome 5"/>
</dbReference>
<dbReference type="GO" id="GO:0005634">
    <property type="term" value="C:nucleus"/>
    <property type="evidence" value="ECO:0007669"/>
    <property type="project" value="TreeGrafter"/>
</dbReference>
<dbReference type="SMART" id="SM00558">
    <property type="entry name" value="JmjC"/>
    <property type="match status" value="1"/>
</dbReference>
<keyword evidence="5" id="KW-1185">Reference proteome</keyword>
<dbReference type="GO" id="GO:0010468">
    <property type="term" value="P:regulation of gene expression"/>
    <property type="evidence" value="ECO:0007669"/>
    <property type="project" value="TreeGrafter"/>
</dbReference>
<sequence>METEKQTLTNSKAEKVSVPPGFVSLSSFTLRRVQTKEVQSASAAVEHVGDTEVSLMSSMPSIIDAEKFKSDLWLRPWILDSKSNHSVKESNSELEMNLPLKACLPKGVMRGCPTCPDCQKVISRWKPEEPHRPVLEEAPVFHPTEEEFKETLHYVASIRQKAEHIGMCRIVPPPSWKPPGLTTEKNVCKALKFETHIQLVNELQDQFLKTKMDVVQEEMKCKRQKIQSSYEYRFPGAIKIQSNAEGGISKSGPILTLDDFEKYGNDFKRQYFSGKVKAASSNSNANMYKEGWVPTVEDVEGEYWRIVEHPSEEIEVLHGSNEVGVSTTGFPVNHISAETSKSHEYLESGWNLNNIYKLRGSLLWHENDRTSASLRPKISAGMCLSSVCWKVEDHHLYSLCYMHLGGPKVWYVVPGRFCYKFDKVVKKHLAQCSQHPEFLYRNVPQLSPSTLIAEGIPVYRCVQNPGEFLLIFPAAYNSHFNCGFGCSEAVSFAPFDWLPYGQNVIDIYSEQRRRTSISYDKILLGAAAEAVKAQWQLILLKAKLLDEVPWTTVSGKDGILTKALKARVKHEAIMREYLCNGLRSQKMEDNFDVQTKRECSICLYDLHLSAIGCKCSEDRFVCMLHAKDLCSCSWTARFLLARYEIGELDILVAALEGKLESVYKWGKQKLGLKMTTSNNNLKDANVELSPVKPEALSSVSPRLSTLLRERRKDPWIGQVPASAQRHDDVCDKVDSENCGREDADNYTASKSSNLTSNKEEPKNSDSQRNVVVIDDED</sequence>
<feature type="domain" description="JmjN" evidence="2">
    <location>
        <begin position="138"/>
        <end position="179"/>
    </location>
</feature>
<dbReference type="Pfam" id="PF02375">
    <property type="entry name" value="JmjN"/>
    <property type="match status" value="1"/>
</dbReference>
<dbReference type="GO" id="GO:0034647">
    <property type="term" value="F:histone H3K4me/H3K4me2/H3K4me3 demethylase activity"/>
    <property type="evidence" value="ECO:0007669"/>
    <property type="project" value="TreeGrafter"/>
</dbReference>
<evidence type="ECO:0000259" key="3">
    <source>
        <dbReference type="PROSITE" id="PS51184"/>
    </source>
</evidence>
<evidence type="ECO:0000259" key="2">
    <source>
        <dbReference type="PROSITE" id="PS51183"/>
    </source>
</evidence>
<dbReference type="Gene3D" id="2.60.120.650">
    <property type="entry name" value="Cupin"/>
    <property type="match status" value="1"/>
</dbReference>
<dbReference type="GO" id="GO:0000785">
    <property type="term" value="C:chromatin"/>
    <property type="evidence" value="ECO:0007669"/>
    <property type="project" value="TreeGrafter"/>
</dbReference>
<reference evidence="4" key="1">
    <citation type="submission" date="2023-03" db="EMBL/GenBank/DDBJ databases">
        <authorList>
            <person name="Julca I."/>
        </authorList>
    </citation>
    <scope>NUCLEOTIDE SEQUENCE</scope>
</reference>
<evidence type="ECO:0000256" key="1">
    <source>
        <dbReference type="SAM" id="MobiDB-lite"/>
    </source>
</evidence>